<dbReference type="InterPro" id="IPR035899">
    <property type="entry name" value="DBL_dom_sf"/>
</dbReference>
<dbReference type="PANTHER" id="PTHR45858">
    <property type="entry name" value="FERM DOMAIN CONTAINING PROTEIN"/>
    <property type="match status" value="1"/>
</dbReference>
<keyword evidence="7" id="KW-1185">Reference proteome</keyword>
<feature type="transmembrane region" description="Helical" evidence="2">
    <location>
        <begin position="1253"/>
        <end position="1278"/>
    </location>
</feature>
<feature type="domain" description="DH" evidence="4">
    <location>
        <begin position="1454"/>
        <end position="1668"/>
    </location>
</feature>
<keyword evidence="2" id="KW-1133">Transmembrane helix</keyword>
<evidence type="ECO:0000256" key="1">
    <source>
        <dbReference type="SAM" id="MobiDB-lite"/>
    </source>
</evidence>
<dbReference type="InterPro" id="IPR001849">
    <property type="entry name" value="PH_domain"/>
</dbReference>
<dbReference type="SUPFAM" id="SSF47031">
    <property type="entry name" value="Second domain of FERM"/>
    <property type="match status" value="1"/>
</dbReference>
<dbReference type="EMBL" id="UYRX01000083">
    <property type="protein sequence ID" value="VDK73089.1"/>
    <property type="molecule type" value="Genomic_DNA"/>
</dbReference>
<reference evidence="6 7" key="1">
    <citation type="submission" date="2018-08" db="EMBL/GenBank/DDBJ databases">
        <authorList>
            <person name="Laetsch R D."/>
            <person name="Stevens L."/>
            <person name="Kumar S."/>
            <person name="Blaxter L. M."/>
        </authorList>
    </citation>
    <scope>NUCLEOTIDE SEQUENCE [LARGE SCALE GENOMIC DNA]</scope>
</reference>
<feature type="compositionally biased region" description="Polar residues" evidence="1">
    <location>
        <begin position="1019"/>
        <end position="1034"/>
    </location>
</feature>
<dbReference type="InterPro" id="IPR000299">
    <property type="entry name" value="FERM_domain"/>
</dbReference>
<dbReference type="InterPro" id="IPR041788">
    <property type="entry name" value="FARP1/FARP2/FRMD7_FERM_C"/>
</dbReference>
<dbReference type="InterPro" id="IPR011993">
    <property type="entry name" value="PH-like_dom_sf"/>
</dbReference>
<dbReference type="SMART" id="SM00295">
    <property type="entry name" value="B41"/>
    <property type="match status" value="1"/>
</dbReference>
<dbReference type="InterPro" id="IPR014352">
    <property type="entry name" value="FERM/acyl-CoA-bd_prot_sf"/>
</dbReference>
<evidence type="ECO:0000313" key="6">
    <source>
        <dbReference type="EMBL" id="VDK73089.1"/>
    </source>
</evidence>
<dbReference type="SUPFAM" id="SSF50729">
    <property type="entry name" value="PH domain-like"/>
    <property type="match status" value="3"/>
</dbReference>
<dbReference type="Proteomes" id="UP000277928">
    <property type="component" value="Unassembled WGS sequence"/>
</dbReference>
<dbReference type="Gene3D" id="3.10.20.90">
    <property type="entry name" value="Phosphatidylinositol 3-kinase Catalytic Subunit, Chain A, domain 1"/>
    <property type="match status" value="1"/>
</dbReference>
<dbReference type="SMART" id="SM01195">
    <property type="entry name" value="FA"/>
    <property type="match status" value="1"/>
</dbReference>
<dbReference type="CDD" id="cd13193">
    <property type="entry name" value="FERM_C_FARP1-like"/>
    <property type="match status" value="1"/>
</dbReference>
<organism evidence="6 7">
    <name type="scientific">Litomosoides sigmodontis</name>
    <name type="common">Filarial nematode worm</name>
    <dbReference type="NCBI Taxonomy" id="42156"/>
    <lineage>
        <taxon>Eukaryota</taxon>
        <taxon>Metazoa</taxon>
        <taxon>Ecdysozoa</taxon>
        <taxon>Nematoda</taxon>
        <taxon>Chromadorea</taxon>
        <taxon>Rhabditida</taxon>
        <taxon>Spirurina</taxon>
        <taxon>Spiruromorpha</taxon>
        <taxon>Filarioidea</taxon>
        <taxon>Onchocercidae</taxon>
        <taxon>Litomosoides</taxon>
    </lineage>
</organism>
<feature type="region of interest" description="Disordered" evidence="1">
    <location>
        <begin position="1052"/>
        <end position="1086"/>
    </location>
</feature>
<dbReference type="Gene3D" id="1.20.80.10">
    <property type="match status" value="1"/>
</dbReference>
<dbReference type="PANTHER" id="PTHR45858:SF5">
    <property type="entry name" value="MOESIN_EZRIN_RADIXIN HOMOLOG 1"/>
    <property type="match status" value="1"/>
</dbReference>
<dbReference type="Pfam" id="PF09379">
    <property type="entry name" value="FERM_N"/>
    <property type="match status" value="1"/>
</dbReference>
<dbReference type="STRING" id="42156.A0A3P6SPE6"/>
<dbReference type="InterPro" id="IPR019749">
    <property type="entry name" value="Band_41_domain"/>
</dbReference>
<dbReference type="InterPro" id="IPR018979">
    <property type="entry name" value="FERM_N"/>
</dbReference>
<dbReference type="Pfam" id="PF00621">
    <property type="entry name" value="RhoGEF"/>
    <property type="match status" value="1"/>
</dbReference>
<dbReference type="Pfam" id="PF09380">
    <property type="entry name" value="FERM_C"/>
    <property type="match status" value="1"/>
</dbReference>
<dbReference type="InterPro" id="IPR019747">
    <property type="entry name" value="FERM_CS"/>
</dbReference>
<feature type="region of interest" description="Disordered" evidence="1">
    <location>
        <begin position="477"/>
        <end position="498"/>
    </location>
</feature>
<dbReference type="InterPro" id="IPR019748">
    <property type="entry name" value="FERM_central"/>
</dbReference>
<feature type="compositionally biased region" description="Basic and acidic residues" evidence="1">
    <location>
        <begin position="628"/>
        <end position="647"/>
    </location>
</feature>
<evidence type="ECO:0000313" key="7">
    <source>
        <dbReference type="Proteomes" id="UP000277928"/>
    </source>
</evidence>
<feature type="region of interest" description="Disordered" evidence="1">
    <location>
        <begin position="720"/>
        <end position="743"/>
    </location>
</feature>
<dbReference type="InterPro" id="IPR014847">
    <property type="entry name" value="FA"/>
</dbReference>
<gene>
    <name evidence="6" type="ORF">NLS_LOCUS1990</name>
</gene>
<protein>
    <recommendedName>
        <fullName evidence="8">FERM domain-containing protein</fullName>
    </recommendedName>
</protein>
<dbReference type="PROSITE" id="PS50003">
    <property type="entry name" value="PH_DOMAIN"/>
    <property type="match status" value="1"/>
</dbReference>
<feature type="region of interest" description="Disordered" evidence="1">
    <location>
        <begin position="1008"/>
        <end position="1034"/>
    </location>
</feature>
<dbReference type="OrthoDB" id="9990815at2759"/>
<feature type="domain" description="PH" evidence="3">
    <location>
        <begin position="1680"/>
        <end position="1778"/>
    </location>
</feature>
<dbReference type="FunFam" id="2.30.29.30:FF:000002">
    <property type="entry name" value="Band 4.1-like protein 5 isoform 1"/>
    <property type="match status" value="1"/>
</dbReference>
<sequence>MIPKGVGAPPPPGMDNRRGKLMCIKVRMLDDSVGVFHLGHKALGQALFDEVCRHLNLLECDYFSLEFTDCYGNRCWLEKDKPILRQITATHSDARFYFIVKFYTPNPADIRDLAMGDLLCNENTAALLASYIVQSDCGDFAAEDYPDDSYLSSARFIPNQSVEFQRKVMQNHMKLIGMTPGESDLTLLETARRCDYYGVKLHSAKDMEGTEVSLTIAHMGIRVFHQFQCVSTFSWARIRKLSFKRRKLLIKLHSESHQYYKETIEFLFESRNECKNFWKKCVEHHTFFRCVEVLPVKKAREGRFFSKGSAFRYQGRTQKQLIDYIREHRKRREPFTRPIRSGLSSSSTARLSRPALLDMNYPAYATVSERSVNLIGSGTLPSRDVPVYCMNGESSMNPGPYISSQSRGQQLMPTGTMSYFPGEMTTSALNHRHRNSQHYPNNSSTAAVNGERMCLSDIESNDVCSLAGGSIMNLRHRQKHSDFKPRKQSNVKPVKAGAVAATSDTDNIGDTSDNDVITSASLPNVLGDDAQIACRDLELKCECPPKSASGDNFLELHQPPHDYDNVSEGSYKLSDNELRSTHSDVQPVAMNPVYATTFTAKRVGNVIVKKVRPNTRSTPNTTDDEDPYAERRLDGSRRKMETERNQREISGQVYQRESSENNHVKQQRFYTERKQPSSAPPSYAEYPLHQKLVPIEIDGPNVNLDEHMKLSCKREPSIMSKVRDTPPQAPIRTPTTKDESDVSRRCASITKDEPVTAIGPQSSDSCTKEVQPAYSRIVYTSKGTIVQKPKIIPDDDVKNTSNNIYSNVSLTHTLDSGQSDDTLISQPQQAPKTYGAIGPLPGKVITKENLVITPEGYRERKPKPVVPPKPKNLACASEIGVAESTSAPDVPGAKPSHPIVNLQKEETALFSTAPSSTRELNRPTLISVQSEDCPEIQKCHLFNSDIPYVLTMRNISAEAEGSISTFKDTSSKNTISEALANTIEKGCLHRSLPGSCSPDSLRRRKSLDLVPKKRLPSPCNFSSQDHSLSPSTPESGDVLEYLLRRRSVEKSAIARRGRRGDPRRQTQPVRFSIPESENEREQISAVSQPNLNDNDEEVMCIIENDQRRERMTKRLRNVDSHFKSEMEQPLETETENSRNDRIAAVIGNELMDSTNVDDFPPPPPPPPLPPLLPVALKQSVAPQPIAEGNMEETVEALPYVDESTSSRASCASKDEITDKVLSAQSLTHTIILSGIVLVVAFAATAAAAAAATVVVVVVVVVVIAVVAVVIIITLLTMISSRISLTFGINRWICSIETFNFNWKFAFRFLCFVVKLLLLYGMFPTFYHLILYSSTQAASNGRTFNDSECECSQIHPSKAARRSINYSSSMEQEQATGSVIVSDSKPINAALLIELSDSGEVTVSDCDSKPSRIGDAGSNCPFARTISLDVHQSLLESCSSQDFGCIFLSKEMNPKCFDVLKDIVMLERTAVFDLKILAEDLYELIPKAALSCGRALIDLFVNLKSLQQFHDHHLSTLELIVENWSECLRRASTERPRVGDLLLWSAHSALQYYRKFVQNSPIYLAAIDELTRVDSTFANSLMKLQMRNSYSCSINFLMLKVVHRMVVWQSLFGRMIAALLEESSEAKIASQLRNCRVAVEKVALFNAERKSALEGLVHFAKFVELRNDLNIVDGLTDPNRRFIRQGWLRKWTKRGFVPHAVILFNDALLLAYRSQADGFIRNAFIPLRTMTVEEGATLHAVIDPTNCLTIKAVSRTFLLCGDCMRVRDLWLEELTNAIRNAKQSKIEELPQTETFVITEGSLNDKLTHSNDMCDSYESTSLSDIKSTATLPYSTLNVCWYRHATLGIDAIITEREAVAVLPIINYHISLPQLSDKIDCDNVFKMSYNTHCYFFRTDSLYAFSKWYECIRQSTINSSPIDLIAGLPLK</sequence>
<dbReference type="CDD" id="cd14473">
    <property type="entry name" value="FERM_B-lobe"/>
    <property type="match status" value="1"/>
</dbReference>
<dbReference type="SMART" id="SM00325">
    <property type="entry name" value="RhoGEF"/>
    <property type="match status" value="1"/>
</dbReference>
<keyword evidence="2" id="KW-0472">Membrane</keyword>
<evidence type="ECO:0000259" key="5">
    <source>
        <dbReference type="PROSITE" id="PS50057"/>
    </source>
</evidence>
<dbReference type="SUPFAM" id="SSF54236">
    <property type="entry name" value="Ubiquitin-like"/>
    <property type="match status" value="1"/>
</dbReference>
<dbReference type="PROSITE" id="PS50057">
    <property type="entry name" value="FERM_3"/>
    <property type="match status" value="1"/>
</dbReference>
<dbReference type="InterPro" id="IPR029071">
    <property type="entry name" value="Ubiquitin-like_domsf"/>
</dbReference>
<evidence type="ECO:0008006" key="8">
    <source>
        <dbReference type="Google" id="ProtNLM"/>
    </source>
</evidence>
<feature type="region of interest" description="Disordered" evidence="1">
    <location>
        <begin position="610"/>
        <end position="682"/>
    </location>
</feature>
<dbReference type="InterPro" id="IPR018980">
    <property type="entry name" value="FERM_PH-like_C"/>
</dbReference>
<dbReference type="InterPro" id="IPR051835">
    <property type="entry name" value="RAC1-GEF"/>
</dbReference>
<dbReference type="SMART" id="SM00233">
    <property type="entry name" value="PH"/>
    <property type="match status" value="2"/>
</dbReference>
<dbReference type="CDD" id="cd17098">
    <property type="entry name" value="FERM_F1_FARP1_like"/>
    <property type="match status" value="1"/>
</dbReference>
<dbReference type="InterPro" id="IPR000219">
    <property type="entry name" value="DH_dom"/>
</dbReference>
<dbReference type="Pfam" id="PF08736">
    <property type="entry name" value="FA"/>
    <property type="match status" value="1"/>
</dbReference>
<dbReference type="Gene3D" id="2.30.29.30">
    <property type="entry name" value="Pleckstrin-homology domain (PH domain)/Phosphotyrosine-binding domain (PTB)"/>
    <property type="match status" value="2"/>
</dbReference>
<name>A0A3P6SPE6_LITSI</name>
<dbReference type="SMART" id="SM01196">
    <property type="entry name" value="FERM_C"/>
    <property type="match status" value="1"/>
</dbReference>
<evidence type="ECO:0000256" key="2">
    <source>
        <dbReference type="SAM" id="Phobius"/>
    </source>
</evidence>
<dbReference type="FunFam" id="3.10.20.90:FF:000040">
    <property type="entry name" value="FERM, RhoGEF and pleckstrin domain-containing protein"/>
    <property type="match status" value="1"/>
</dbReference>
<dbReference type="Gene3D" id="1.20.900.10">
    <property type="entry name" value="Dbl homology (DH) domain"/>
    <property type="match status" value="1"/>
</dbReference>
<dbReference type="InterPro" id="IPR035963">
    <property type="entry name" value="FERM_2"/>
</dbReference>
<keyword evidence="2" id="KW-0812">Transmembrane</keyword>
<proteinExistence type="predicted"/>
<feature type="transmembrane region" description="Helical" evidence="2">
    <location>
        <begin position="1226"/>
        <end position="1246"/>
    </location>
</feature>
<dbReference type="GO" id="GO:0005085">
    <property type="term" value="F:guanyl-nucleotide exchange factor activity"/>
    <property type="evidence" value="ECO:0007669"/>
    <property type="project" value="InterPro"/>
</dbReference>
<evidence type="ECO:0000259" key="4">
    <source>
        <dbReference type="PROSITE" id="PS50010"/>
    </source>
</evidence>
<dbReference type="PROSITE" id="PS00660">
    <property type="entry name" value="FERM_1"/>
    <property type="match status" value="1"/>
</dbReference>
<dbReference type="PROSITE" id="PS50010">
    <property type="entry name" value="DH_2"/>
    <property type="match status" value="1"/>
</dbReference>
<evidence type="ECO:0000259" key="3">
    <source>
        <dbReference type="PROSITE" id="PS50003"/>
    </source>
</evidence>
<feature type="domain" description="FERM" evidence="5">
    <location>
        <begin position="22"/>
        <end position="292"/>
    </location>
</feature>
<dbReference type="Pfam" id="PF00373">
    <property type="entry name" value="FERM_M"/>
    <property type="match status" value="1"/>
</dbReference>
<dbReference type="SUPFAM" id="SSF48065">
    <property type="entry name" value="DBL homology domain (DH-domain)"/>
    <property type="match status" value="1"/>
</dbReference>
<accession>A0A3P6SPE6</accession>